<evidence type="ECO:0000313" key="2">
    <source>
        <dbReference type="EMBL" id="CUS41717.1"/>
    </source>
</evidence>
<dbReference type="SUPFAM" id="SSF141371">
    <property type="entry name" value="PilZ domain-like"/>
    <property type="match status" value="1"/>
</dbReference>
<dbReference type="EMBL" id="CZQC01000050">
    <property type="protein sequence ID" value="CUS41717.1"/>
    <property type="molecule type" value="Genomic_DNA"/>
</dbReference>
<accession>A0A160TEG7</accession>
<dbReference type="Pfam" id="PF07238">
    <property type="entry name" value="PilZ"/>
    <property type="match status" value="1"/>
</dbReference>
<sequence>MEQRQFKRVHFFQRVQVESEGKILETYCLDVSLRGILLVLPEHVTWRLEQPLKVTLGLADGENIIIMNCFLVHLDDDVVGCACDSMDIDNLTALRRLLEENLEIPSHANRELSELIRTPE</sequence>
<feature type="domain" description="PilZ" evidence="1">
    <location>
        <begin position="2"/>
        <end position="99"/>
    </location>
</feature>
<protein>
    <recommendedName>
        <fullName evidence="1">PilZ domain-containing protein</fullName>
    </recommendedName>
</protein>
<dbReference type="InterPro" id="IPR009875">
    <property type="entry name" value="PilZ_domain"/>
</dbReference>
<proteinExistence type="predicted"/>
<name>A0A160TEG7_9ZZZZ</name>
<dbReference type="AlphaFoldDB" id="A0A160TEG7"/>
<evidence type="ECO:0000259" key="1">
    <source>
        <dbReference type="Pfam" id="PF07238"/>
    </source>
</evidence>
<dbReference type="Gene3D" id="2.40.10.220">
    <property type="entry name" value="predicted glycosyltransferase like domains"/>
    <property type="match status" value="1"/>
</dbReference>
<reference evidence="2" key="1">
    <citation type="submission" date="2015-10" db="EMBL/GenBank/DDBJ databases">
        <authorList>
            <person name="Gilbert D.G."/>
        </authorList>
    </citation>
    <scope>NUCLEOTIDE SEQUENCE</scope>
</reference>
<dbReference type="GO" id="GO:0035438">
    <property type="term" value="F:cyclic-di-GMP binding"/>
    <property type="evidence" value="ECO:0007669"/>
    <property type="project" value="InterPro"/>
</dbReference>
<gene>
    <name evidence="2" type="ORF">MGWOODY_Tha2236</name>
</gene>
<dbReference type="PIRSF" id="PIRSF028141">
    <property type="entry name" value="C-di-GMP_BP_PA4608"/>
    <property type="match status" value="1"/>
</dbReference>
<dbReference type="InterPro" id="IPR027021">
    <property type="entry name" value="C-di-GMP_BP_PA4608"/>
</dbReference>
<organism evidence="2">
    <name type="scientific">hydrothermal vent metagenome</name>
    <dbReference type="NCBI Taxonomy" id="652676"/>
    <lineage>
        <taxon>unclassified sequences</taxon>
        <taxon>metagenomes</taxon>
        <taxon>ecological metagenomes</taxon>
    </lineage>
</organism>